<name>A0AA39ZUA3_9PEZI</name>
<evidence type="ECO:0000313" key="2">
    <source>
        <dbReference type="EMBL" id="KAK0703861.1"/>
    </source>
</evidence>
<dbReference type="EMBL" id="JAUIRO010000008">
    <property type="protein sequence ID" value="KAK0703861.1"/>
    <property type="molecule type" value="Genomic_DNA"/>
</dbReference>
<organism evidence="2 3">
    <name type="scientific">Lasiosphaeria miniovina</name>
    <dbReference type="NCBI Taxonomy" id="1954250"/>
    <lineage>
        <taxon>Eukaryota</taxon>
        <taxon>Fungi</taxon>
        <taxon>Dikarya</taxon>
        <taxon>Ascomycota</taxon>
        <taxon>Pezizomycotina</taxon>
        <taxon>Sordariomycetes</taxon>
        <taxon>Sordariomycetidae</taxon>
        <taxon>Sordariales</taxon>
        <taxon>Lasiosphaeriaceae</taxon>
        <taxon>Lasiosphaeria</taxon>
    </lineage>
</organism>
<comment type="caution">
    <text evidence="2">The sequence shown here is derived from an EMBL/GenBank/DDBJ whole genome shotgun (WGS) entry which is preliminary data.</text>
</comment>
<gene>
    <name evidence="2" type="ORF">B0T26DRAFT_681485</name>
</gene>
<proteinExistence type="predicted"/>
<dbReference type="RefSeq" id="XP_060290720.1">
    <property type="nucleotide sequence ID" value="XM_060440642.1"/>
</dbReference>
<dbReference type="Proteomes" id="UP001172101">
    <property type="component" value="Unassembled WGS sequence"/>
</dbReference>
<accession>A0AA39ZUA3</accession>
<feature type="region of interest" description="Disordered" evidence="1">
    <location>
        <begin position="213"/>
        <end position="250"/>
    </location>
</feature>
<keyword evidence="3" id="KW-1185">Reference proteome</keyword>
<evidence type="ECO:0000256" key="1">
    <source>
        <dbReference type="SAM" id="MobiDB-lite"/>
    </source>
</evidence>
<dbReference type="GeneID" id="85323912"/>
<protein>
    <submittedName>
        <fullName evidence="2">Uncharacterized protein</fullName>
    </submittedName>
</protein>
<reference evidence="2" key="1">
    <citation type="submission" date="2023-06" db="EMBL/GenBank/DDBJ databases">
        <title>Genome-scale phylogeny and comparative genomics of the fungal order Sordariales.</title>
        <authorList>
            <consortium name="Lawrence Berkeley National Laboratory"/>
            <person name="Hensen N."/>
            <person name="Bonometti L."/>
            <person name="Westerberg I."/>
            <person name="Brannstrom I.O."/>
            <person name="Guillou S."/>
            <person name="Cros-Aarteil S."/>
            <person name="Calhoun S."/>
            <person name="Haridas S."/>
            <person name="Kuo A."/>
            <person name="Mondo S."/>
            <person name="Pangilinan J."/>
            <person name="Riley R."/>
            <person name="LaButti K."/>
            <person name="Andreopoulos B."/>
            <person name="Lipzen A."/>
            <person name="Chen C."/>
            <person name="Yanf M."/>
            <person name="Daum C."/>
            <person name="Ng V."/>
            <person name="Clum A."/>
            <person name="Steindorff A."/>
            <person name="Ohm R."/>
            <person name="Martin F."/>
            <person name="Silar P."/>
            <person name="Natvig D."/>
            <person name="Lalanne C."/>
            <person name="Gautier V."/>
            <person name="Ament-velasquez S.L."/>
            <person name="Kruys A."/>
            <person name="Hutchinson M.I."/>
            <person name="Powell A.J."/>
            <person name="Barry K."/>
            <person name="Miller A.N."/>
            <person name="Grigoriev I.V."/>
            <person name="Debuchy R."/>
            <person name="Gladieux P."/>
            <person name="Thoren M.H."/>
            <person name="Johannesson H."/>
        </authorList>
    </citation>
    <scope>NUCLEOTIDE SEQUENCE</scope>
    <source>
        <strain evidence="2">SMH2392-1A</strain>
    </source>
</reference>
<sequence>MCKGRMLEALVKGASANGAGWTDGVKDRLEDKLSRLGITAENKYGLMLPAKTLNFDPNARHLAIDQPTWSSVADFVELHGWLLDRRQCDGCSCGIYNILGGVSLDVFSPLGWVDLVLKSARTHTNQEALDSWEVPIRQPFSSSRRSLCDSYSPSMSRWWRDGRNVSSTASQALSRLRNDAAHVLVKKVLEPEWKHACQKGNFRRLIKQGDELTDKSKKQANSDAAAAPNGGISGTLATPEFVGPSRPTRR</sequence>
<dbReference type="AlphaFoldDB" id="A0AA39ZUA3"/>
<evidence type="ECO:0000313" key="3">
    <source>
        <dbReference type="Proteomes" id="UP001172101"/>
    </source>
</evidence>